<name>A0A4U1J7F0_9BACT</name>
<accession>A0A4U1J7F0</accession>
<dbReference type="InterPro" id="IPR036291">
    <property type="entry name" value="NAD(P)-bd_dom_sf"/>
</dbReference>
<dbReference type="Proteomes" id="UP000309215">
    <property type="component" value="Unassembled WGS sequence"/>
</dbReference>
<dbReference type="PANTHER" id="PTHR48079">
    <property type="entry name" value="PROTEIN YEEZ"/>
    <property type="match status" value="1"/>
</dbReference>
<dbReference type="GO" id="GO:0004029">
    <property type="term" value="F:aldehyde dehydrogenase (NAD+) activity"/>
    <property type="evidence" value="ECO:0007669"/>
    <property type="project" value="TreeGrafter"/>
</dbReference>
<organism evidence="2 3">
    <name type="scientific">Polyangium fumosum</name>
    <dbReference type="NCBI Taxonomy" id="889272"/>
    <lineage>
        <taxon>Bacteria</taxon>
        <taxon>Pseudomonadati</taxon>
        <taxon>Myxococcota</taxon>
        <taxon>Polyangia</taxon>
        <taxon>Polyangiales</taxon>
        <taxon>Polyangiaceae</taxon>
        <taxon>Polyangium</taxon>
    </lineage>
</organism>
<dbReference type="AlphaFoldDB" id="A0A4U1J7F0"/>
<comment type="caution">
    <text evidence="2">The sequence shown here is derived from an EMBL/GenBank/DDBJ whole genome shotgun (WGS) entry which is preliminary data.</text>
</comment>
<dbReference type="GO" id="GO:0005737">
    <property type="term" value="C:cytoplasm"/>
    <property type="evidence" value="ECO:0007669"/>
    <property type="project" value="TreeGrafter"/>
</dbReference>
<dbReference type="EMBL" id="SSMQ01000032">
    <property type="protein sequence ID" value="TKD03095.1"/>
    <property type="molecule type" value="Genomic_DNA"/>
</dbReference>
<proteinExistence type="predicted"/>
<reference evidence="2 3" key="1">
    <citation type="submission" date="2019-04" db="EMBL/GenBank/DDBJ databases">
        <authorList>
            <person name="Li Y."/>
            <person name="Wang J."/>
        </authorList>
    </citation>
    <scope>NUCLEOTIDE SEQUENCE [LARGE SCALE GENOMIC DNA]</scope>
    <source>
        <strain evidence="2 3">DSM 14668</strain>
    </source>
</reference>
<evidence type="ECO:0000313" key="2">
    <source>
        <dbReference type="EMBL" id="TKD03095.1"/>
    </source>
</evidence>
<gene>
    <name evidence="2" type="ORF">E8A74_27620</name>
</gene>
<sequence length="281" mass="29724">MVKASDTLVLLGCGFTGTHAAKLALAAGSRVIGTTRSPERAASLSRLGVDVRLAPRLDVDLVAPLLREDTRVLVTYPPDDTTDAALLPLLSRAASAVYLSSTGVYGSAAGRIDEQTPVDPSEPRAAARLRAEALVRAAGGVVLRAAAIYGPGRGLHVRLARGEHKIAEGGQSVISRIHVADLARLALAALARAPKGEIFVVADDTPVPQAEVIDWLCARLGVPRPAEVPRADLPPTLRNDRSIDAGKIRRNLRVSLDYPSYREGFAACLAEEAHPPDLVRK</sequence>
<dbReference type="OrthoDB" id="9808276at2"/>
<protein>
    <submittedName>
        <fullName evidence="2">NAD-dependent epimerase/dehydratase family protein</fullName>
    </submittedName>
</protein>
<dbReference type="SUPFAM" id="SSF51735">
    <property type="entry name" value="NAD(P)-binding Rossmann-fold domains"/>
    <property type="match status" value="1"/>
</dbReference>
<dbReference type="InterPro" id="IPR001509">
    <property type="entry name" value="Epimerase_deHydtase"/>
</dbReference>
<evidence type="ECO:0000259" key="1">
    <source>
        <dbReference type="Pfam" id="PF01370"/>
    </source>
</evidence>
<dbReference type="Gene3D" id="3.40.50.720">
    <property type="entry name" value="NAD(P)-binding Rossmann-like Domain"/>
    <property type="match status" value="1"/>
</dbReference>
<evidence type="ECO:0000313" key="3">
    <source>
        <dbReference type="Proteomes" id="UP000309215"/>
    </source>
</evidence>
<feature type="domain" description="NAD-dependent epimerase/dehydratase" evidence="1">
    <location>
        <begin position="95"/>
        <end position="202"/>
    </location>
</feature>
<dbReference type="Pfam" id="PF01370">
    <property type="entry name" value="Epimerase"/>
    <property type="match status" value="1"/>
</dbReference>
<dbReference type="InterPro" id="IPR051783">
    <property type="entry name" value="NAD(P)-dependent_oxidoreduct"/>
</dbReference>
<keyword evidence="3" id="KW-1185">Reference proteome</keyword>
<dbReference type="PANTHER" id="PTHR48079:SF6">
    <property type="entry name" value="NAD(P)-BINDING DOMAIN-CONTAINING PROTEIN-RELATED"/>
    <property type="match status" value="1"/>
</dbReference>